<organism evidence="7">
    <name type="scientific">Drosicha corpulenta</name>
    <dbReference type="NCBI Taxonomy" id="535978"/>
    <lineage>
        <taxon>Eukaryota</taxon>
        <taxon>Metazoa</taxon>
        <taxon>Ecdysozoa</taxon>
        <taxon>Arthropoda</taxon>
        <taxon>Hexapoda</taxon>
        <taxon>Insecta</taxon>
        <taxon>Pterygota</taxon>
        <taxon>Neoptera</taxon>
        <taxon>Paraneoptera</taxon>
        <taxon>Hemiptera</taxon>
        <taxon>Sternorrhyncha</taxon>
        <taxon>Coccoidea</taxon>
        <taxon>Monophlebidae</taxon>
        <taxon>Drosicha</taxon>
    </lineage>
</organism>
<dbReference type="InterPro" id="IPR013604">
    <property type="entry name" value="7TM_chemorcpt"/>
</dbReference>
<feature type="transmembrane region" description="Helical" evidence="6">
    <location>
        <begin position="58"/>
        <end position="76"/>
    </location>
</feature>
<name>A0A0U3UL27_9HEMI</name>
<keyword evidence="2" id="KW-1003">Cell membrane</keyword>
<keyword evidence="4 6" id="KW-1133">Transmembrane helix</keyword>
<evidence type="ECO:0000256" key="1">
    <source>
        <dbReference type="ARBA" id="ARBA00004651"/>
    </source>
</evidence>
<dbReference type="GO" id="GO:0050909">
    <property type="term" value="P:sensory perception of taste"/>
    <property type="evidence" value="ECO:0007669"/>
    <property type="project" value="InterPro"/>
</dbReference>
<comment type="subcellular location">
    <subcellularLocation>
        <location evidence="1">Cell membrane</location>
        <topology evidence="1">Multi-pass membrane protein</topology>
    </subcellularLocation>
</comment>
<sequence>LCELVQMLNSMYKLHLLLSLASCFLKSLFNIYFAMFGYAIGTASAHSAKEESELFRTIWWNLYYIIRFLTLTSIAHSTSEEGVKTRYTV</sequence>
<keyword evidence="3 6" id="KW-0812">Transmembrane</keyword>
<reference evidence="7" key="1">
    <citation type="submission" date="2015-11" db="EMBL/GenBank/DDBJ databases">
        <title>Identification of candidate chemosensory genes in the antennal transcriptome of Drosicha corpulenta (Kuwana).</title>
        <authorList>
            <person name="Zhang Y."/>
            <person name="Gao Q."/>
            <person name="Xie Y."/>
        </authorList>
    </citation>
    <scope>NUCLEOTIDE SEQUENCE</scope>
</reference>
<accession>A0A0U3UL27</accession>
<proteinExistence type="evidence at transcript level"/>
<feature type="non-terminal residue" evidence="7">
    <location>
        <position position="89"/>
    </location>
</feature>
<keyword evidence="5 6" id="KW-0472">Membrane</keyword>
<evidence type="ECO:0000313" key="7">
    <source>
        <dbReference type="EMBL" id="ALV87615.1"/>
    </source>
</evidence>
<dbReference type="GO" id="GO:0005886">
    <property type="term" value="C:plasma membrane"/>
    <property type="evidence" value="ECO:0007669"/>
    <property type="project" value="UniProtKB-SubCell"/>
</dbReference>
<keyword evidence="7" id="KW-0675">Receptor</keyword>
<dbReference type="EMBL" id="KU133790">
    <property type="protein sequence ID" value="ALV87615.1"/>
    <property type="molecule type" value="mRNA"/>
</dbReference>
<protein>
    <submittedName>
        <fullName evidence="7">Gustatory receptor 6</fullName>
    </submittedName>
</protein>
<dbReference type="AlphaFoldDB" id="A0A0U3UL27"/>
<evidence type="ECO:0000256" key="2">
    <source>
        <dbReference type="ARBA" id="ARBA00022475"/>
    </source>
</evidence>
<evidence type="ECO:0000256" key="5">
    <source>
        <dbReference type="ARBA" id="ARBA00023136"/>
    </source>
</evidence>
<dbReference type="Pfam" id="PF08395">
    <property type="entry name" value="7tm_7"/>
    <property type="match status" value="1"/>
</dbReference>
<evidence type="ECO:0000256" key="4">
    <source>
        <dbReference type="ARBA" id="ARBA00022989"/>
    </source>
</evidence>
<evidence type="ECO:0000256" key="3">
    <source>
        <dbReference type="ARBA" id="ARBA00022692"/>
    </source>
</evidence>
<feature type="transmembrane region" description="Helical" evidence="6">
    <location>
        <begin position="16"/>
        <end position="38"/>
    </location>
</feature>
<evidence type="ECO:0000256" key="6">
    <source>
        <dbReference type="SAM" id="Phobius"/>
    </source>
</evidence>
<feature type="non-terminal residue" evidence="7">
    <location>
        <position position="1"/>
    </location>
</feature>